<evidence type="ECO:0000313" key="2">
    <source>
        <dbReference type="EMBL" id="MBA4667562.1"/>
    </source>
</evidence>
<feature type="region of interest" description="Disordered" evidence="1">
    <location>
        <begin position="76"/>
        <end position="121"/>
    </location>
</feature>
<evidence type="ECO:0000256" key="1">
    <source>
        <dbReference type="SAM" id="MobiDB-lite"/>
    </source>
</evidence>
<dbReference type="EMBL" id="GISG01235793">
    <property type="protein sequence ID" value="MBA4667562.1"/>
    <property type="molecule type" value="Transcribed_RNA"/>
</dbReference>
<proteinExistence type="predicted"/>
<organism evidence="2">
    <name type="scientific">Opuntia streptacantha</name>
    <name type="common">Prickly pear cactus</name>
    <name type="synonym">Opuntia cardona</name>
    <dbReference type="NCBI Taxonomy" id="393608"/>
    <lineage>
        <taxon>Eukaryota</taxon>
        <taxon>Viridiplantae</taxon>
        <taxon>Streptophyta</taxon>
        <taxon>Embryophyta</taxon>
        <taxon>Tracheophyta</taxon>
        <taxon>Spermatophyta</taxon>
        <taxon>Magnoliopsida</taxon>
        <taxon>eudicotyledons</taxon>
        <taxon>Gunneridae</taxon>
        <taxon>Pentapetalae</taxon>
        <taxon>Caryophyllales</taxon>
        <taxon>Cactineae</taxon>
        <taxon>Cactaceae</taxon>
        <taxon>Opuntioideae</taxon>
        <taxon>Opuntia</taxon>
    </lineage>
</organism>
<feature type="compositionally biased region" description="Polar residues" evidence="1">
    <location>
        <begin position="88"/>
        <end position="101"/>
    </location>
</feature>
<reference evidence="2" key="1">
    <citation type="journal article" date="2013" name="J. Plant Res.">
        <title>Effect of fungi and light on seed germination of three Opuntia species from semiarid lands of central Mexico.</title>
        <authorList>
            <person name="Delgado-Sanchez P."/>
            <person name="Jimenez-Bremont J.F."/>
            <person name="Guerrero-Gonzalez Mde L."/>
            <person name="Flores J."/>
        </authorList>
    </citation>
    <scope>NUCLEOTIDE SEQUENCE</scope>
    <source>
        <tissue evidence="2">Cladode</tissue>
    </source>
</reference>
<dbReference type="AlphaFoldDB" id="A0A7C9EG52"/>
<reference evidence="2" key="2">
    <citation type="submission" date="2020-07" db="EMBL/GenBank/DDBJ databases">
        <authorList>
            <person name="Vera ALvarez R."/>
            <person name="Arias-Moreno D.M."/>
            <person name="Jimenez-Jacinto V."/>
            <person name="Jimenez-Bremont J.F."/>
            <person name="Swaminathan K."/>
            <person name="Moose S.P."/>
            <person name="Guerrero-Gonzalez M.L."/>
            <person name="Marino-Ramirez L."/>
            <person name="Landsman D."/>
            <person name="Rodriguez-Kessler M."/>
            <person name="Delgado-Sanchez P."/>
        </authorList>
    </citation>
    <scope>NUCLEOTIDE SEQUENCE</scope>
    <source>
        <tissue evidence="2">Cladode</tissue>
    </source>
</reference>
<accession>A0A7C9EG52</accession>
<name>A0A7C9EG52_OPUST</name>
<sequence>MTVLDRPEPPKTEKTINLPLAFFLSCNKRQRLAPLKVLTQIESPLDEQNRTNSMANHLNSWKVSLMKNLLRLLDSDTLKGNAPPTPPQNSNSLPSTFTEANIITPEKKTTRRAQRPEKPAS</sequence>
<protein>
    <submittedName>
        <fullName evidence="2">Uncharacterized protein</fullName>
    </submittedName>
</protein>
<dbReference type="PROSITE" id="PS51257">
    <property type="entry name" value="PROKAR_LIPOPROTEIN"/>
    <property type="match status" value="1"/>
</dbReference>